<evidence type="ECO:0000313" key="10">
    <source>
        <dbReference type="Proteomes" id="UP001239215"/>
    </source>
</evidence>
<dbReference type="RefSeq" id="WP_307202716.1">
    <property type="nucleotide sequence ID" value="NZ_JAUTAN010000001.1"/>
</dbReference>
<reference evidence="9" key="1">
    <citation type="submission" date="2023-07" db="EMBL/GenBank/DDBJ databases">
        <title>Functional and genomic diversity of the sorghum phyllosphere microbiome.</title>
        <authorList>
            <person name="Shade A."/>
        </authorList>
    </citation>
    <scope>NUCLEOTIDE SEQUENCE</scope>
    <source>
        <strain evidence="9">SORGH_AS_1067</strain>
    </source>
</reference>
<keyword evidence="4 8" id="KW-1003">Cell membrane</keyword>
<comment type="subcellular location">
    <subcellularLocation>
        <location evidence="1 8">Cell membrane</location>
        <topology evidence="1 8">Multi-pass membrane protein</topology>
    </subcellularLocation>
</comment>
<dbReference type="GO" id="GO:0005886">
    <property type="term" value="C:plasma membrane"/>
    <property type="evidence" value="ECO:0007669"/>
    <property type="project" value="UniProtKB-SubCell"/>
</dbReference>
<dbReference type="AlphaFoldDB" id="A0AAJ1X2L1"/>
<evidence type="ECO:0000313" key="9">
    <source>
        <dbReference type="EMBL" id="MDQ1105981.1"/>
    </source>
</evidence>
<comment type="similarity">
    <text evidence="2 8">Belongs to the 4-toluene sulfonate uptake permease (TSUP) (TC 2.A.102) family.</text>
</comment>
<dbReference type="PANTHER" id="PTHR30269">
    <property type="entry name" value="TRANSMEMBRANE PROTEIN YFCA"/>
    <property type="match status" value="1"/>
</dbReference>
<feature type="transmembrane region" description="Helical" evidence="8">
    <location>
        <begin position="206"/>
        <end position="225"/>
    </location>
</feature>
<feature type="transmembrane region" description="Helical" evidence="8">
    <location>
        <begin position="39"/>
        <end position="60"/>
    </location>
</feature>
<feature type="transmembrane region" description="Helical" evidence="8">
    <location>
        <begin position="183"/>
        <end position="200"/>
    </location>
</feature>
<feature type="transmembrane region" description="Helical" evidence="8">
    <location>
        <begin position="232"/>
        <end position="249"/>
    </location>
</feature>
<evidence type="ECO:0000256" key="4">
    <source>
        <dbReference type="ARBA" id="ARBA00022475"/>
    </source>
</evidence>
<name>A0AAJ1X2L1_9ACTN</name>
<comment type="caution">
    <text evidence="9">The sequence shown here is derived from an EMBL/GenBank/DDBJ whole genome shotgun (WGS) entry which is preliminary data.</text>
</comment>
<protein>
    <recommendedName>
        <fullName evidence="8">Probable membrane transporter protein</fullName>
    </recommendedName>
</protein>
<accession>A0AAJ1X2L1</accession>
<keyword evidence="5 8" id="KW-0812">Transmembrane</keyword>
<dbReference type="Pfam" id="PF01925">
    <property type="entry name" value="TauE"/>
    <property type="match status" value="1"/>
</dbReference>
<proteinExistence type="inferred from homology"/>
<organism evidence="9 10">
    <name type="scientific">Nocardioides zeae</name>
    <dbReference type="NCBI Taxonomy" id="1457234"/>
    <lineage>
        <taxon>Bacteria</taxon>
        <taxon>Bacillati</taxon>
        <taxon>Actinomycetota</taxon>
        <taxon>Actinomycetes</taxon>
        <taxon>Propionibacteriales</taxon>
        <taxon>Nocardioidaceae</taxon>
        <taxon>Nocardioides</taxon>
    </lineage>
</organism>
<evidence type="ECO:0000256" key="7">
    <source>
        <dbReference type="ARBA" id="ARBA00023136"/>
    </source>
</evidence>
<evidence type="ECO:0000256" key="8">
    <source>
        <dbReference type="RuleBase" id="RU363041"/>
    </source>
</evidence>
<dbReference type="InterPro" id="IPR052017">
    <property type="entry name" value="TSUP"/>
</dbReference>
<sequence length="250" mass="25171">MDALWVLVAGFAGGVLTSTVGVASLLTFPVLVAVGLPPVTANVSNTIGLVPAGLGAAAGFRDELRAHPRLAAQLLCLTAVAGIGGAALLVLLPAGVFEAIVPWLILGTCVLVALQPRIAAWLRHRRGEDGEARIRLTPLVVGCVLLVGVYGGYFGAGAGVMMLAVLALSFDIELHVAGALRTLTVMAANITAGVVFALTADVDWGVVGLLAVGSVLGGYVGARIAKRLPATCLRVAIVVAGTGSAVAMLL</sequence>
<evidence type="ECO:0000256" key="5">
    <source>
        <dbReference type="ARBA" id="ARBA00022692"/>
    </source>
</evidence>
<dbReference type="InterPro" id="IPR002781">
    <property type="entry name" value="TM_pro_TauE-like"/>
</dbReference>
<gene>
    <name evidence="9" type="ORF">QE405_003265</name>
</gene>
<keyword evidence="6 8" id="KW-1133">Transmembrane helix</keyword>
<feature type="transmembrane region" description="Helical" evidence="8">
    <location>
        <begin position="100"/>
        <end position="122"/>
    </location>
</feature>
<feature type="transmembrane region" description="Helical" evidence="8">
    <location>
        <begin position="72"/>
        <end position="94"/>
    </location>
</feature>
<evidence type="ECO:0000256" key="1">
    <source>
        <dbReference type="ARBA" id="ARBA00004651"/>
    </source>
</evidence>
<evidence type="ECO:0000256" key="6">
    <source>
        <dbReference type="ARBA" id="ARBA00022989"/>
    </source>
</evidence>
<dbReference type="Proteomes" id="UP001239215">
    <property type="component" value="Unassembled WGS sequence"/>
</dbReference>
<keyword evidence="3" id="KW-0813">Transport</keyword>
<dbReference type="PANTHER" id="PTHR30269:SF0">
    <property type="entry name" value="MEMBRANE TRANSPORTER PROTEIN YFCA-RELATED"/>
    <property type="match status" value="1"/>
</dbReference>
<keyword evidence="7 8" id="KW-0472">Membrane</keyword>
<evidence type="ECO:0000256" key="3">
    <source>
        <dbReference type="ARBA" id="ARBA00022448"/>
    </source>
</evidence>
<dbReference type="EMBL" id="JAUTAN010000001">
    <property type="protein sequence ID" value="MDQ1105981.1"/>
    <property type="molecule type" value="Genomic_DNA"/>
</dbReference>
<evidence type="ECO:0000256" key="2">
    <source>
        <dbReference type="ARBA" id="ARBA00009142"/>
    </source>
</evidence>
<feature type="transmembrane region" description="Helical" evidence="8">
    <location>
        <begin position="134"/>
        <end position="153"/>
    </location>
</feature>